<keyword evidence="2" id="KW-1185">Reference proteome</keyword>
<dbReference type="GO" id="GO:0140291">
    <property type="term" value="P:peptidyl-glutamate ADP-deribosylation"/>
    <property type="evidence" value="ECO:0007669"/>
    <property type="project" value="TreeGrafter"/>
</dbReference>
<evidence type="ECO:0000313" key="2">
    <source>
        <dbReference type="Proteomes" id="UP000193944"/>
    </source>
</evidence>
<organism evidence="1 2">
    <name type="scientific">Anaeromyces robustus</name>
    <dbReference type="NCBI Taxonomy" id="1754192"/>
    <lineage>
        <taxon>Eukaryota</taxon>
        <taxon>Fungi</taxon>
        <taxon>Fungi incertae sedis</taxon>
        <taxon>Chytridiomycota</taxon>
        <taxon>Chytridiomycota incertae sedis</taxon>
        <taxon>Neocallimastigomycetes</taxon>
        <taxon>Neocallimastigales</taxon>
        <taxon>Neocallimastigaceae</taxon>
        <taxon>Anaeromyces</taxon>
    </lineage>
</organism>
<dbReference type="Gene3D" id="3.40.220.10">
    <property type="entry name" value="Leucine Aminopeptidase, subunit E, domain 1"/>
    <property type="match status" value="1"/>
</dbReference>
<dbReference type="EMBL" id="MCFG01000359">
    <property type="protein sequence ID" value="ORX75403.1"/>
    <property type="molecule type" value="Genomic_DNA"/>
</dbReference>
<gene>
    <name evidence="1" type="ORF">BCR32DRAFT_304782</name>
</gene>
<comment type="caution">
    <text evidence="1">The sequence shown here is derived from an EMBL/GenBank/DDBJ whole genome shotgun (WGS) entry which is preliminary data.</text>
</comment>
<reference evidence="1 2" key="1">
    <citation type="submission" date="2016-08" db="EMBL/GenBank/DDBJ databases">
        <title>A Parts List for Fungal Cellulosomes Revealed by Comparative Genomics.</title>
        <authorList>
            <consortium name="DOE Joint Genome Institute"/>
            <person name="Haitjema C.H."/>
            <person name="Gilmore S.P."/>
            <person name="Henske J.K."/>
            <person name="Solomon K.V."/>
            <person name="De Groot R."/>
            <person name="Kuo A."/>
            <person name="Mondo S.J."/>
            <person name="Salamov A.A."/>
            <person name="Labutti K."/>
            <person name="Zhao Z."/>
            <person name="Chiniquy J."/>
            <person name="Barry K."/>
            <person name="Brewer H.M."/>
            <person name="Purvine S.O."/>
            <person name="Wright A.T."/>
            <person name="Boxma B."/>
            <person name="Van Alen T."/>
            <person name="Hackstein J.H."/>
            <person name="Baker S.E."/>
            <person name="Grigoriev I.V."/>
            <person name="O'Malley M.A."/>
        </authorList>
    </citation>
    <scope>NUCLEOTIDE SEQUENCE [LARGE SCALE GENOMIC DNA]</scope>
    <source>
        <strain evidence="1 2">S4</strain>
    </source>
</reference>
<dbReference type="PANTHER" id="PTHR12521:SF0">
    <property type="entry name" value="ADP-RIBOSE GLYCOHYDROLASE OARD1"/>
    <property type="match status" value="1"/>
</dbReference>
<sequence>MKILKNKNIFKLGKGNNTGICITTNGKIKNNGKAVMGRGIALYANKQFKLDEILAEKLKKYGNHVHDLGEFGTGFHIISFPTKNHWLGKSSKKLIEQSAIELVKLSTNLNLTNIFLPKPGCQNGHLNWNDVRPILEEHFDDRFTIIINDDDYKVEE</sequence>
<dbReference type="AlphaFoldDB" id="A0A1Y1WPF2"/>
<dbReference type="STRING" id="1754192.A0A1Y1WPF2"/>
<dbReference type="PANTHER" id="PTHR12521">
    <property type="entry name" value="PROTEIN C6ORF130"/>
    <property type="match status" value="1"/>
</dbReference>
<evidence type="ECO:0008006" key="3">
    <source>
        <dbReference type="Google" id="ProtNLM"/>
    </source>
</evidence>
<dbReference type="InterPro" id="IPR050892">
    <property type="entry name" value="ADP-ribose_metab_enzymes"/>
</dbReference>
<dbReference type="InterPro" id="IPR043472">
    <property type="entry name" value="Macro_dom-like"/>
</dbReference>
<accession>A0A1Y1WPF2</accession>
<protein>
    <recommendedName>
        <fullName evidence="3">Macro domain-containing protein</fullName>
    </recommendedName>
</protein>
<name>A0A1Y1WPF2_9FUNG</name>
<proteinExistence type="predicted"/>
<dbReference type="OrthoDB" id="2115621at2759"/>
<dbReference type="Proteomes" id="UP000193944">
    <property type="component" value="Unassembled WGS sequence"/>
</dbReference>
<reference evidence="1 2" key="2">
    <citation type="submission" date="2016-08" db="EMBL/GenBank/DDBJ databases">
        <title>Pervasive Adenine N6-methylation of Active Genes in Fungi.</title>
        <authorList>
            <consortium name="DOE Joint Genome Institute"/>
            <person name="Mondo S.J."/>
            <person name="Dannebaum R.O."/>
            <person name="Kuo R.C."/>
            <person name="Labutti K."/>
            <person name="Haridas S."/>
            <person name="Kuo A."/>
            <person name="Salamov A."/>
            <person name="Ahrendt S.R."/>
            <person name="Lipzen A."/>
            <person name="Sullivan W."/>
            <person name="Andreopoulos W.B."/>
            <person name="Clum A."/>
            <person name="Lindquist E."/>
            <person name="Daum C."/>
            <person name="Ramamoorthy G.K."/>
            <person name="Gryganskyi A."/>
            <person name="Culley D."/>
            <person name="Magnuson J.K."/>
            <person name="James T.Y."/>
            <person name="O'Malley M.A."/>
            <person name="Stajich J.E."/>
            <person name="Spatafora J.W."/>
            <person name="Visel A."/>
            <person name="Grigoriev I.V."/>
        </authorList>
    </citation>
    <scope>NUCLEOTIDE SEQUENCE [LARGE SCALE GENOMIC DNA]</scope>
    <source>
        <strain evidence="1 2">S4</strain>
    </source>
</reference>
<evidence type="ECO:0000313" key="1">
    <source>
        <dbReference type="EMBL" id="ORX75403.1"/>
    </source>
</evidence>
<dbReference type="SUPFAM" id="SSF52949">
    <property type="entry name" value="Macro domain-like"/>
    <property type="match status" value="1"/>
</dbReference>